<organism evidence="4 5">
    <name type="scientific">Oedothorax gibbosus</name>
    <dbReference type="NCBI Taxonomy" id="931172"/>
    <lineage>
        <taxon>Eukaryota</taxon>
        <taxon>Metazoa</taxon>
        <taxon>Ecdysozoa</taxon>
        <taxon>Arthropoda</taxon>
        <taxon>Chelicerata</taxon>
        <taxon>Arachnida</taxon>
        <taxon>Araneae</taxon>
        <taxon>Araneomorphae</taxon>
        <taxon>Entelegynae</taxon>
        <taxon>Araneoidea</taxon>
        <taxon>Linyphiidae</taxon>
        <taxon>Erigoninae</taxon>
        <taxon>Oedothorax</taxon>
    </lineage>
</organism>
<dbReference type="Proteomes" id="UP000827092">
    <property type="component" value="Unassembled WGS sequence"/>
</dbReference>
<dbReference type="GO" id="GO:0031464">
    <property type="term" value="C:Cul4A-RING E3 ubiquitin ligase complex"/>
    <property type="evidence" value="ECO:0007669"/>
    <property type="project" value="TreeGrafter"/>
</dbReference>
<keyword evidence="1 3" id="KW-0853">WD repeat</keyword>
<evidence type="ECO:0000256" key="1">
    <source>
        <dbReference type="ARBA" id="ARBA00022574"/>
    </source>
</evidence>
<dbReference type="GO" id="GO:0000109">
    <property type="term" value="C:nucleotide-excision repair complex"/>
    <property type="evidence" value="ECO:0007669"/>
    <property type="project" value="TreeGrafter"/>
</dbReference>
<dbReference type="InterPro" id="IPR019775">
    <property type="entry name" value="WD40_repeat_CS"/>
</dbReference>
<dbReference type="GO" id="GO:0000209">
    <property type="term" value="P:protein polyubiquitination"/>
    <property type="evidence" value="ECO:0007669"/>
    <property type="project" value="TreeGrafter"/>
</dbReference>
<sequence length="406" mass="45444">MSALANLREGSLSARNFMYKERYDRMMKLKIAKHISFEKAETDGVLSLDIERVDDRYLLCSSRNGTVVIYDLANSSGKLPFKCEVVAQTKQDDSSQTVSMNAIVKVQWFPYDTGIFITSNRCKSVKVWDANTLTVEKEFTLPQYISSHDLSSCASQHTLIAVATTSPTILLADMRSTICIQELRGLQKSASSVAWSPKYEYLLAAGDVDGKINLWDIRSSRGVLKSLNQHNKMDKKSILPSAHDYPVTTLKFTTDGLHLVSQGSDNNIKLWNADTFENIIVNYATQRDTTKKGIPGFPYKTFEVCCNISQPLLFVPNKNDLQVFDLHTGTEHETVLGTFQRIQCISYRASAQELYSGGTYGTGRLLAWSSEVDKEVETEYMSQIVNPPSPLRSNAQVYGDSLSDID</sequence>
<dbReference type="InterPro" id="IPR001680">
    <property type="entry name" value="WD40_rpt"/>
</dbReference>
<dbReference type="EMBL" id="JAFNEN010000259">
    <property type="protein sequence ID" value="KAG8187797.1"/>
    <property type="molecule type" value="Genomic_DNA"/>
</dbReference>
<evidence type="ECO:0000313" key="4">
    <source>
        <dbReference type="EMBL" id="KAG8187797.1"/>
    </source>
</evidence>
<dbReference type="SUPFAM" id="SSF50978">
    <property type="entry name" value="WD40 repeat-like"/>
    <property type="match status" value="1"/>
</dbReference>
<accession>A0AAV6UTY9</accession>
<dbReference type="GO" id="GO:0043161">
    <property type="term" value="P:proteasome-mediated ubiquitin-dependent protein catabolic process"/>
    <property type="evidence" value="ECO:0007669"/>
    <property type="project" value="TreeGrafter"/>
</dbReference>
<keyword evidence="2" id="KW-0677">Repeat</keyword>
<feature type="repeat" description="WD" evidence="3">
    <location>
        <begin position="240"/>
        <end position="281"/>
    </location>
</feature>
<gene>
    <name evidence="4" type="ORF">JTE90_025835</name>
</gene>
<evidence type="ECO:0008006" key="6">
    <source>
        <dbReference type="Google" id="ProtNLM"/>
    </source>
</evidence>
<dbReference type="PROSITE" id="PS00678">
    <property type="entry name" value="WD_REPEATS_1"/>
    <property type="match status" value="1"/>
</dbReference>
<feature type="repeat" description="WD" evidence="3">
    <location>
        <begin position="183"/>
        <end position="225"/>
    </location>
</feature>
<dbReference type="SMART" id="SM00320">
    <property type="entry name" value="WD40"/>
    <property type="match status" value="5"/>
</dbReference>
<dbReference type="GO" id="GO:0006283">
    <property type="term" value="P:transcription-coupled nucleotide-excision repair"/>
    <property type="evidence" value="ECO:0007669"/>
    <property type="project" value="InterPro"/>
</dbReference>
<protein>
    <recommendedName>
        <fullName evidence="6">DNA excision repair protein ERCC-8</fullName>
    </recommendedName>
</protein>
<dbReference type="InterPro" id="IPR036322">
    <property type="entry name" value="WD40_repeat_dom_sf"/>
</dbReference>
<dbReference type="InterPro" id="IPR015943">
    <property type="entry name" value="WD40/YVTN_repeat-like_dom_sf"/>
</dbReference>
<dbReference type="PROSITE" id="PS50082">
    <property type="entry name" value="WD_REPEATS_2"/>
    <property type="match status" value="2"/>
</dbReference>
<dbReference type="InterPro" id="IPR042238">
    <property type="entry name" value="Rad28/ERCC8/Ckn1/ATCSA-1"/>
</dbReference>
<dbReference type="PROSITE" id="PS50294">
    <property type="entry name" value="WD_REPEATS_REGION"/>
    <property type="match status" value="2"/>
</dbReference>
<dbReference type="PANTHER" id="PTHR46202:SF1">
    <property type="entry name" value="DNA EXCISION REPAIR PROTEIN ERCC-8"/>
    <property type="match status" value="1"/>
</dbReference>
<dbReference type="PANTHER" id="PTHR46202">
    <property type="entry name" value="DNA EXCISION REPAIR PROTEIN ERCC-8"/>
    <property type="match status" value="1"/>
</dbReference>
<name>A0AAV6UTY9_9ARAC</name>
<keyword evidence="5" id="KW-1185">Reference proteome</keyword>
<dbReference type="Gene3D" id="2.130.10.10">
    <property type="entry name" value="YVTN repeat-like/Quinoprotein amine dehydrogenase"/>
    <property type="match status" value="1"/>
</dbReference>
<reference evidence="4 5" key="1">
    <citation type="journal article" date="2022" name="Nat. Ecol. Evol.">
        <title>A masculinizing supergene underlies an exaggerated male reproductive morph in a spider.</title>
        <authorList>
            <person name="Hendrickx F."/>
            <person name="De Corte Z."/>
            <person name="Sonet G."/>
            <person name="Van Belleghem S.M."/>
            <person name="Kostlbacher S."/>
            <person name="Vangestel C."/>
        </authorList>
    </citation>
    <scope>NUCLEOTIDE SEQUENCE [LARGE SCALE GENOMIC DNA]</scope>
    <source>
        <tissue evidence="4">Whole body</tissue>
    </source>
</reference>
<proteinExistence type="predicted"/>
<evidence type="ECO:0000313" key="5">
    <source>
        <dbReference type="Proteomes" id="UP000827092"/>
    </source>
</evidence>
<evidence type="ECO:0000256" key="3">
    <source>
        <dbReference type="PROSITE-ProRule" id="PRU00221"/>
    </source>
</evidence>
<evidence type="ECO:0000256" key="2">
    <source>
        <dbReference type="ARBA" id="ARBA00022737"/>
    </source>
</evidence>
<comment type="caution">
    <text evidence="4">The sequence shown here is derived from an EMBL/GenBank/DDBJ whole genome shotgun (WGS) entry which is preliminary data.</text>
</comment>
<dbReference type="AlphaFoldDB" id="A0AAV6UTY9"/>
<dbReference type="Pfam" id="PF00400">
    <property type="entry name" value="WD40"/>
    <property type="match status" value="2"/>
</dbReference>